<dbReference type="PANTHER" id="PTHR30093:SF47">
    <property type="entry name" value="TYPE IV PILUS NON-CORE MINOR PILIN PILE"/>
    <property type="match status" value="1"/>
</dbReference>
<keyword evidence="3" id="KW-0472">Membrane</keyword>
<keyword evidence="3" id="KW-1133">Transmembrane helix</keyword>
<dbReference type="PROSITE" id="PS00409">
    <property type="entry name" value="PROKAR_NTER_METHYL"/>
    <property type="match status" value="1"/>
</dbReference>
<sequence length="160" mass="17689">MTARRRARGFTLIELAVTVAIVGLLATMALPLAETTIQRSKEAELRSALRQIREGIDAYKRAGEEGRIRLRADASGYPPRLDDLVDGVADIRRPDLAKIYFLRRLPRDPFNTDPSLSASATWGQRSYASPPDSPATGDDVFDVYSLAEGVGLNGIPYRQW</sequence>
<dbReference type="AlphaFoldDB" id="A0A6L5JXT7"/>
<feature type="region of interest" description="Disordered" evidence="2">
    <location>
        <begin position="113"/>
        <end position="134"/>
    </location>
</feature>
<evidence type="ECO:0000256" key="2">
    <source>
        <dbReference type="SAM" id="MobiDB-lite"/>
    </source>
</evidence>
<name>A0A6L5JXT7_RHOTE</name>
<dbReference type="PRINTS" id="PR00813">
    <property type="entry name" value="BCTERIALGSPG"/>
</dbReference>
<dbReference type="Proteomes" id="UP000480275">
    <property type="component" value="Unassembled WGS sequence"/>
</dbReference>
<dbReference type="SUPFAM" id="SSF54523">
    <property type="entry name" value="Pili subunits"/>
    <property type="match status" value="1"/>
</dbReference>
<dbReference type="GO" id="GO:0015627">
    <property type="term" value="C:type II protein secretion system complex"/>
    <property type="evidence" value="ECO:0007669"/>
    <property type="project" value="InterPro"/>
</dbReference>
<reference evidence="4 5" key="1">
    <citation type="submission" date="2019-10" db="EMBL/GenBank/DDBJ databases">
        <title>Whole-genome sequence of the purple nonsulfur photosynthetic bacterium Rhodocyclus tenuis.</title>
        <authorList>
            <person name="Kyndt J.A."/>
            <person name="Meyer T.E."/>
        </authorList>
    </citation>
    <scope>NUCLEOTIDE SEQUENCE [LARGE SCALE GENOMIC DNA]</scope>
    <source>
        <strain evidence="4 5">DSM 110</strain>
    </source>
</reference>
<dbReference type="InterPro" id="IPR045584">
    <property type="entry name" value="Pilin-like"/>
</dbReference>
<evidence type="ECO:0000313" key="5">
    <source>
        <dbReference type="Proteomes" id="UP000480275"/>
    </source>
</evidence>
<dbReference type="NCBIfam" id="TIGR02532">
    <property type="entry name" value="IV_pilin_GFxxxE"/>
    <property type="match status" value="1"/>
</dbReference>
<dbReference type="PANTHER" id="PTHR30093">
    <property type="entry name" value="GENERAL SECRETION PATHWAY PROTEIN G"/>
    <property type="match status" value="1"/>
</dbReference>
<comment type="caution">
    <text evidence="4">The sequence shown here is derived from an EMBL/GenBank/DDBJ whole genome shotgun (WGS) entry which is preliminary data.</text>
</comment>
<evidence type="ECO:0000313" key="4">
    <source>
        <dbReference type="EMBL" id="MQY50998.1"/>
    </source>
</evidence>
<keyword evidence="3" id="KW-0812">Transmembrane</keyword>
<feature type="compositionally biased region" description="Polar residues" evidence="2">
    <location>
        <begin position="113"/>
        <end position="127"/>
    </location>
</feature>
<dbReference type="Pfam" id="PF07963">
    <property type="entry name" value="N_methyl"/>
    <property type="match status" value="1"/>
</dbReference>
<dbReference type="EMBL" id="WIXJ01000002">
    <property type="protein sequence ID" value="MQY50998.1"/>
    <property type="molecule type" value="Genomic_DNA"/>
</dbReference>
<dbReference type="InterPro" id="IPR012902">
    <property type="entry name" value="N_methyl_site"/>
</dbReference>
<proteinExistence type="predicted"/>
<keyword evidence="1" id="KW-0488">Methylation</keyword>
<protein>
    <submittedName>
        <fullName evidence="4">Prepilin-type N-terminal cleavage/methylation domain-containing protein</fullName>
    </submittedName>
</protein>
<dbReference type="GO" id="GO:0015628">
    <property type="term" value="P:protein secretion by the type II secretion system"/>
    <property type="evidence" value="ECO:0007669"/>
    <property type="project" value="InterPro"/>
</dbReference>
<dbReference type="InterPro" id="IPR000983">
    <property type="entry name" value="Bac_GSPG_pilin"/>
</dbReference>
<organism evidence="4 5">
    <name type="scientific">Rhodocyclus tenuis</name>
    <name type="common">Rhodospirillum tenue</name>
    <dbReference type="NCBI Taxonomy" id="1066"/>
    <lineage>
        <taxon>Bacteria</taxon>
        <taxon>Pseudomonadati</taxon>
        <taxon>Pseudomonadota</taxon>
        <taxon>Betaproteobacteria</taxon>
        <taxon>Rhodocyclales</taxon>
        <taxon>Rhodocyclaceae</taxon>
        <taxon>Rhodocyclus</taxon>
    </lineage>
</organism>
<evidence type="ECO:0000256" key="3">
    <source>
        <dbReference type="SAM" id="Phobius"/>
    </source>
</evidence>
<evidence type="ECO:0000256" key="1">
    <source>
        <dbReference type="ARBA" id="ARBA00022481"/>
    </source>
</evidence>
<accession>A0A6L5JXT7</accession>
<dbReference type="Gene3D" id="3.30.700.10">
    <property type="entry name" value="Glycoprotein, Type 4 Pilin"/>
    <property type="match status" value="1"/>
</dbReference>
<feature type="transmembrane region" description="Helical" evidence="3">
    <location>
        <begin position="12"/>
        <end position="33"/>
    </location>
</feature>
<gene>
    <name evidence="4" type="ORF">GHK24_04285</name>
</gene>